<dbReference type="InterPro" id="IPR013538">
    <property type="entry name" value="ASHA1/2-like_C"/>
</dbReference>
<sequence length="326" mass="37160">MAEAILTGEKAKFTITRTFDAPRDLVWKAWTRPEYFNQWWGPKTFTAPVVRTDFRVGGRYLWCMRSLEGKDFWSTGVFREIVEPAKIAYTDAFSDADGNVVPASAYGMSEDWPQELPVTVTFEEHEGGTLMTLQEDGVPEGEMLDMARAGWNESLDKLARVLEKGEVDMTKTNLTAEPGKQEIVITRVFDATRDLVFGTYMDPELIPRWWGPKDLTTTIEKMDARPGGIWRFVQRDAEGNEYGFHGVFHDIAPPERLIFTFEYEGIPGHVLLETITLEDVNGRTKMTDRAVFPTVEDRDGMLQSGEEGMTETTDRFAELVEEKKRT</sequence>
<dbReference type="InterPro" id="IPR023393">
    <property type="entry name" value="START-like_dom_sf"/>
</dbReference>
<gene>
    <name evidence="3" type="ORF">R6Y95_04305</name>
</gene>
<dbReference type="CDD" id="cd07826">
    <property type="entry name" value="SRPBCC_CalC_Aha1-like_9"/>
    <property type="match status" value="1"/>
</dbReference>
<evidence type="ECO:0000256" key="1">
    <source>
        <dbReference type="ARBA" id="ARBA00006817"/>
    </source>
</evidence>
<keyword evidence="4" id="KW-1185">Reference proteome</keyword>
<dbReference type="EMBL" id="CP137641">
    <property type="protein sequence ID" value="WOX56562.1"/>
    <property type="molecule type" value="Genomic_DNA"/>
</dbReference>
<reference evidence="3 4" key="1">
    <citation type="submission" date="2023-10" db="EMBL/GenBank/DDBJ databases">
        <title>The complete genome sequence of Methanoculleus palmolei DSM 4273.</title>
        <authorList>
            <person name="Lai S.-J."/>
            <person name="You Y.-T."/>
            <person name="Chen S.-C."/>
        </authorList>
    </citation>
    <scope>NUCLEOTIDE SEQUENCE [LARGE SCALE GENOMIC DNA]</scope>
    <source>
        <strain evidence="3 4">DSM 4273</strain>
    </source>
</reference>
<comment type="similarity">
    <text evidence="1">Belongs to the AHA1 family.</text>
</comment>
<feature type="domain" description="Activator of Hsp90 ATPase homologue 1/2-like C-terminal" evidence="2">
    <location>
        <begin position="190"/>
        <end position="321"/>
    </location>
</feature>
<accession>A0ABD8AAJ6</accession>
<feature type="domain" description="Activator of Hsp90 ATPase homologue 1/2-like C-terminal" evidence="2">
    <location>
        <begin position="20"/>
        <end position="163"/>
    </location>
</feature>
<dbReference type="Gene3D" id="3.30.530.20">
    <property type="match status" value="2"/>
</dbReference>
<dbReference type="SUPFAM" id="SSF55961">
    <property type="entry name" value="Bet v1-like"/>
    <property type="match status" value="2"/>
</dbReference>
<evidence type="ECO:0000313" key="4">
    <source>
        <dbReference type="Proteomes" id="UP001626603"/>
    </source>
</evidence>
<dbReference type="PANTHER" id="PTHR36929">
    <property type="entry name" value="ATTACHMENT SUBUNIT, PUTATIVE-RELATED"/>
    <property type="match status" value="1"/>
</dbReference>
<organism evidence="3 4">
    <name type="scientific">Methanoculleus palmolei</name>
    <dbReference type="NCBI Taxonomy" id="72612"/>
    <lineage>
        <taxon>Archaea</taxon>
        <taxon>Methanobacteriati</taxon>
        <taxon>Methanobacteriota</taxon>
        <taxon>Stenosarchaea group</taxon>
        <taxon>Methanomicrobia</taxon>
        <taxon>Methanomicrobiales</taxon>
        <taxon>Methanomicrobiaceae</taxon>
        <taxon>Methanoculleus</taxon>
    </lineage>
</organism>
<evidence type="ECO:0000259" key="2">
    <source>
        <dbReference type="Pfam" id="PF08327"/>
    </source>
</evidence>
<dbReference type="AlphaFoldDB" id="A0ABD8AAJ6"/>
<protein>
    <submittedName>
        <fullName evidence="3">SRPBCC domain-containing protein</fullName>
    </submittedName>
</protein>
<dbReference type="Pfam" id="PF08327">
    <property type="entry name" value="AHSA1"/>
    <property type="match status" value="2"/>
</dbReference>
<dbReference type="CDD" id="cd07814">
    <property type="entry name" value="SRPBCC_CalC_Aha1-like"/>
    <property type="match status" value="1"/>
</dbReference>
<proteinExistence type="inferred from homology"/>
<dbReference type="PANTHER" id="PTHR36929:SF5">
    <property type="entry name" value="BLR6751 PROTEIN"/>
    <property type="match status" value="1"/>
</dbReference>
<evidence type="ECO:0000313" key="3">
    <source>
        <dbReference type="EMBL" id="WOX56562.1"/>
    </source>
</evidence>
<name>A0ABD8AAJ6_9EURY</name>
<dbReference type="Proteomes" id="UP001626603">
    <property type="component" value="Chromosome"/>
</dbReference>